<dbReference type="GO" id="GO:0030682">
    <property type="term" value="P:symbiont-mediated perturbation of host defenses"/>
    <property type="evidence" value="ECO:0007669"/>
    <property type="project" value="InterPro"/>
</dbReference>
<evidence type="ECO:0000313" key="3">
    <source>
        <dbReference type="EMBL" id="JAB69736.1"/>
    </source>
</evidence>
<evidence type="ECO:0000256" key="1">
    <source>
        <dbReference type="SAM" id="MobiDB-lite"/>
    </source>
</evidence>
<protein>
    <submittedName>
        <fullName evidence="3">Putative lipocalin-2 1</fullName>
    </submittedName>
</protein>
<keyword evidence="2" id="KW-0732">Signal</keyword>
<dbReference type="GO" id="GO:0043176">
    <property type="term" value="F:amine binding"/>
    <property type="evidence" value="ECO:0007669"/>
    <property type="project" value="InterPro"/>
</dbReference>
<dbReference type="InterPro" id="IPR012674">
    <property type="entry name" value="Calycin"/>
</dbReference>
<feature type="signal peptide" evidence="2">
    <location>
        <begin position="1"/>
        <end position="19"/>
    </location>
</feature>
<reference evidence="3" key="1">
    <citation type="journal article" date="2015" name="Sci. Rep.">
        <title>Tissue- and time-dependent transcription in Ixodes ricinus salivary glands and midguts when blood feeding on the vertebrate host.</title>
        <authorList>
            <person name="Kotsyfakis M."/>
            <person name="Schwarz A."/>
            <person name="Erhart J."/>
            <person name="Ribeiro J.M."/>
        </authorList>
    </citation>
    <scope>NUCLEOTIDE SEQUENCE</scope>
    <source>
        <tissue evidence="3">Salivary gland and midgut</tissue>
    </source>
</reference>
<feature type="region of interest" description="Disordered" evidence="1">
    <location>
        <begin position="206"/>
        <end position="244"/>
    </location>
</feature>
<dbReference type="Pfam" id="PF02098">
    <property type="entry name" value="His_binding"/>
    <property type="match status" value="1"/>
</dbReference>
<dbReference type="AlphaFoldDB" id="V5IBW4"/>
<dbReference type="SUPFAM" id="SSF50814">
    <property type="entry name" value="Lipocalins"/>
    <property type="match status" value="1"/>
</dbReference>
<sequence>MKLAACFIQWCFFAMLANAQPGEVRIDENENYFEHQDIEKALKNPDRKSWMYYRTYSRSTGSTEHSCVYAEVAENQPQDNVYEFKQGYKVGEEVKEHTLFARPYKTEHTDRTTNNAMRVTRNKDDPNGQNYRLIYSNYKDCDILRVMGTDKNFGHECELYVHDKAVDGGVPSACMSVYGNACGKNHQSFKRQVFNDSCKERVNETLQTTPATPPAPEEIPEESTAATPTMDEDKTSTSTAAPGC</sequence>
<evidence type="ECO:0000256" key="2">
    <source>
        <dbReference type="SAM" id="SignalP"/>
    </source>
</evidence>
<name>V5IBW4_IXORI</name>
<proteinExistence type="evidence at transcript level"/>
<dbReference type="InterPro" id="IPR002970">
    <property type="entry name" value="Tick_his-bd"/>
</dbReference>
<accession>V5IBW4</accession>
<dbReference type="EMBL" id="GANP01014732">
    <property type="protein sequence ID" value="JAB69736.1"/>
    <property type="molecule type" value="mRNA"/>
</dbReference>
<organism evidence="3">
    <name type="scientific">Ixodes ricinus</name>
    <name type="common">Common tick</name>
    <name type="synonym">Acarus ricinus</name>
    <dbReference type="NCBI Taxonomy" id="34613"/>
    <lineage>
        <taxon>Eukaryota</taxon>
        <taxon>Metazoa</taxon>
        <taxon>Ecdysozoa</taxon>
        <taxon>Arthropoda</taxon>
        <taxon>Chelicerata</taxon>
        <taxon>Arachnida</taxon>
        <taxon>Acari</taxon>
        <taxon>Parasitiformes</taxon>
        <taxon>Ixodida</taxon>
        <taxon>Ixodoidea</taxon>
        <taxon>Ixodidae</taxon>
        <taxon>Ixodinae</taxon>
        <taxon>Ixodes</taxon>
    </lineage>
</organism>
<dbReference type="Gene3D" id="2.40.128.20">
    <property type="match status" value="1"/>
</dbReference>
<feature type="chain" id="PRO_5004737128" evidence="2">
    <location>
        <begin position="20"/>
        <end position="244"/>
    </location>
</feature>